<dbReference type="Proteomes" id="UP001210678">
    <property type="component" value="Unassembled WGS sequence"/>
</dbReference>
<keyword evidence="2" id="KW-1185">Reference proteome</keyword>
<dbReference type="InterPro" id="IPR009241">
    <property type="entry name" value="HigB-like"/>
</dbReference>
<dbReference type="RefSeq" id="WP_272132124.1">
    <property type="nucleotide sequence ID" value="NZ_JAQLOI010000001.1"/>
</dbReference>
<reference evidence="1 2" key="1">
    <citation type="submission" date="2023-01" db="EMBL/GenBank/DDBJ databases">
        <title>Vibrio sp. KJ40-1 sp.nov, isolated from marine algae.</title>
        <authorList>
            <person name="Butt M."/>
            <person name="Kim J.M.J."/>
            <person name="Jeon C.O.C."/>
        </authorList>
    </citation>
    <scope>NUCLEOTIDE SEQUENCE [LARGE SCALE GENOMIC DNA]</scope>
    <source>
        <strain evidence="1 2">KJ40-1</strain>
    </source>
</reference>
<proteinExistence type="predicted"/>
<evidence type="ECO:0000313" key="2">
    <source>
        <dbReference type="Proteomes" id="UP001210678"/>
    </source>
</evidence>
<sequence length="122" mass="13913">MAWNIDLFEGVEDEILRMPPKIQARMIKMLELIETHGANLGEPHTKSMGKGLFEIRAKAQEGIGRSLFCYLNGKNIVILRAFVKKSQKTPKKELTLAINRMKKAKNEHLKISQIKSPQRRGS</sequence>
<dbReference type="Pfam" id="PF05973">
    <property type="entry name" value="Gp49"/>
    <property type="match status" value="1"/>
</dbReference>
<gene>
    <name evidence="1" type="ORF">PGX00_01050</name>
</gene>
<organism evidence="1 2">
    <name type="scientific">Vibrio algarum</name>
    <dbReference type="NCBI Taxonomy" id="3020714"/>
    <lineage>
        <taxon>Bacteria</taxon>
        <taxon>Pseudomonadati</taxon>
        <taxon>Pseudomonadota</taxon>
        <taxon>Gammaproteobacteria</taxon>
        <taxon>Vibrionales</taxon>
        <taxon>Vibrionaceae</taxon>
        <taxon>Vibrio</taxon>
    </lineage>
</organism>
<accession>A0ABT4YLN0</accession>
<comment type="caution">
    <text evidence="1">The sequence shown here is derived from an EMBL/GenBank/DDBJ whole genome shotgun (WGS) entry which is preliminary data.</text>
</comment>
<dbReference type="EMBL" id="JAQLOI010000001">
    <property type="protein sequence ID" value="MDB1122403.1"/>
    <property type="molecule type" value="Genomic_DNA"/>
</dbReference>
<name>A0ABT4YLN0_9VIBR</name>
<protein>
    <submittedName>
        <fullName evidence="1">Type II toxin-antitoxin system RelE/ParE family toxin</fullName>
    </submittedName>
</protein>
<evidence type="ECO:0000313" key="1">
    <source>
        <dbReference type="EMBL" id="MDB1122403.1"/>
    </source>
</evidence>